<evidence type="ECO:0000256" key="12">
    <source>
        <dbReference type="PIRNR" id="PIRNR025648"/>
    </source>
</evidence>
<dbReference type="GO" id="GO:0047850">
    <property type="term" value="F:diaminopimelate dehydrogenase activity"/>
    <property type="evidence" value="ECO:0007669"/>
    <property type="project" value="UniProtKB-UniRule"/>
</dbReference>
<feature type="binding site" evidence="13">
    <location>
        <position position="172"/>
    </location>
    <ligand>
        <name>substrate</name>
    </ligand>
</feature>
<feature type="binding site" evidence="13">
    <location>
        <begin position="12"/>
        <end position="15"/>
    </location>
    <ligand>
        <name>NADP(+)</name>
        <dbReference type="ChEBI" id="CHEBI:58349"/>
    </ligand>
</feature>
<feature type="binding site" evidence="13">
    <location>
        <position position="248"/>
    </location>
    <ligand>
        <name>substrate</name>
    </ligand>
</feature>
<dbReference type="SUPFAM" id="SSF55347">
    <property type="entry name" value="Glyceraldehyde-3-phosphate dehydrogenase-like, C-terminal domain"/>
    <property type="match status" value="1"/>
</dbReference>
<keyword evidence="13" id="KW-0547">Nucleotide-binding</keyword>
<keyword evidence="8 12" id="KW-0220">Diaminopimelate biosynthesis</keyword>
<keyword evidence="10 12" id="KW-0457">Lysine biosynthesis</keyword>
<keyword evidence="9 12" id="KW-0560">Oxidoreductase</keyword>
<dbReference type="EC" id="1.4.1.16" evidence="4 12"/>
<reference evidence="15" key="1">
    <citation type="submission" date="2020-08" db="EMBL/GenBank/DDBJ databases">
        <authorList>
            <person name="Uke A."/>
            <person name="Chhe C."/>
            <person name="Baramee S."/>
            <person name="Kosugi A."/>
        </authorList>
    </citation>
    <scope>NUCLEOTIDE SEQUENCE</scope>
    <source>
        <strain evidence="15">DA-C8</strain>
    </source>
</reference>
<dbReference type="Gene3D" id="3.30.360.10">
    <property type="entry name" value="Dihydrodipicolinate Reductase, domain 2"/>
    <property type="match status" value="1"/>
</dbReference>
<dbReference type="Proteomes" id="UP000654993">
    <property type="component" value="Unassembled WGS sequence"/>
</dbReference>
<evidence type="ECO:0000256" key="2">
    <source>
        <dbReference type="ARBA" id="ARBA00007442"/>
    </source>
</evidence>
<feature type="binding site" evidence="13">
    <location>
        <begin position="91"/>
        <end position="93"/>
    </location>
    <ligand>
        <name>NADP(+)</name>
        <dbReference type="ChEBI" id="CHEBI:58349"/>
    </ligand>
</feature>
<evidence type="ECO:0000256" key="1">
    <source>
        <dbReference type="ARBA" id="ARBA00004896"/>
    </source>
</evidence>
<evidence type="ECO:0000256" key="7">
    <source>
        <dbReference type="ARBA" id="ARBA00022857"/>
    </source>
</evidence>
<dbReference type="Gene3D" id="3.40.50.720">
    <property type="entry name" value="NAD(P)-binding Rossmann-like Domain"/>
    <property type="match status" value="1"/>
</dbReference>
<dbReference type="InterPro" id="IPR010190">
    <property type="entry name" value="Diaminopimelate_DH_Ddh"/>
</dbReference>
<evidence type="ECO:0000256" key="3">
    <source>
        <dbReference type="ARBA" id="ARBA00011738"/>
    </source>
</evidence>
<dbReference type="GO" id="GO:0000166">
    <property type="term" value="F:nucleotide binding"/>
    <property type="evidence" value="ECO:0007669"/>
    <property type="project" value="UniProtKB-KW"/>
</dbReference>
<comment type="caution">
    <text evidence="15">The sequence shown here is derived from an EMBL/GenBank/DDBJ whole genome shotgun (WGS) entry which is preliminary data.</text>
</comment>
<feature type="binding site" evidence="13">
    <location>
        <position position="275"/>
    </location>
    <ligand>
        <name>substrate</name>
    </ligand>
</feature>
<dbReference type="RefSeq" id="WP_200965356.1">
    <property type="nucleotide sequence ID" value="NZ_BMAQ01000003.1"/>
</dbReference>
<keyword evidence="6 12" id="KW-0028">Amino-acid biosynthesis</keyword>
<evidence type="ECO:0000256" key="6">
    <source>
        <dbReference type="ARBA" id="ARBA00022605"/>
    </source>
</evidence>
<evidence type="ECO:0000256" key="8">
    <source>
        <dbReference type="ARBA" id="ARBA00022915"/>
    </source>
</evidence>
<dbReference type="GO" id="GO:0009089">
    <property type="term" value="P:lysine biosynthetic process via diaminopimelate"/>
    <property type="evidence" value="ECO:0007669"/>
    <property type="project" value="UniProtKB-UniRule"/>
</dbReference>
<keyword evidence="7 12" id="KW-0521">NADP</keyword>
<dbReference type="InterPro" id="IPR036291">
    <property type="entry name" value="NAD(P)-bd_dom_sf"/>
</dbReference>
<comment type="similarity">
    <text evidence="2 12">Belongs to the diaminopimelate dehydrogenase family.</text>
</comment>
<evidence type="ECO:0000313" key="16">
    <source>
        <dbReference type="Proteomes" id="UP000654993"/>
    </source>
</evidence>
<feature type="binding site" evidence="13">
    <location>
        <position position="198"/>
    </location>
    <ligand>
        <name>substrate</name>
    </ligand>
</feature>
<organism evidence="15 16">
    <name type="scientific">Insulibacter thermoxylanivorax</name>
    <dbReference type="NCBI Taxonomy" id="2749268"/>
    <lineage>
        <taxon>Bacteria</taxon>
        <taxon>Bacillati</taxon>
        <taxon>Bacillota</taxon>
        <taxon>Bacilli</taxon>
        <taxon>Bacillales</taxon>
        <taxon>Paenibacillaceae</taxon>
        <taxon>Insulibacter</taxon>
    </lineage>
</organism>
<evidence type="ECO:0000313" key="15">
    <source>
        <dbReference type="EMBL" id="GFR37050.1"/>
    </source>
</evidence>
<evidence type="ECO:0000256" key="4">
    <source>
        <dbReference type="ARBA" id="ARBA00012080"/>
    </source>
</evidence>
<evidence type="ECO:0000256" key="5">
    <source>
        <dbReference type="ARBA" id="ARBA00021654"/>
    </source>
</evidence>
<sequence length="325" mass="36027">MNAQIKVGIVGYGNLGRGVEAAIAQNPDMHLEAVFTRRDPASIDSKARVERYADLEKYRGQIDVLILCGGSATDLPEQGPQLAAMFNTVDSYDTHARIPEYYAKMDQAARTNGKVSLISTGWDPGLFSLNRVLFEAILPNGDTYTFWGKGVSQGHSDAVRRVPGVKYGVQYTIPNEQAVDRIRSGERPQLTTRERHIRECYIVPEPGADQEAIREAIVTMPHYFADYDTKVHFISEEEMKRDHGAMPHGGIVIRAGNTGHDTAQVAEFKIKLDSNPEFTSSVLVAYARAVYRLAKEGQVGAKTVFDIPIGYLSPKSPEDLRKELL</sequence>
<dbReference type="InterPro" id="IPR032094">
    <property type="entry name" value="Meso-DAP_DH_C"/>
</dbReference>
<dbReference type="PIRSF" id="PIRSF025648">
    <property type="entry name" value="DDH"/>
    <property type="match status" value="1"/>
</dbReference>
<protein>
    <recommendedName>
        <fullName evidence="5 12">Meso-diaminopimelate D-dehydrogenase</fullName>
        <shortName evidence="12">DAPDH</shortName>
        <shortName evidence="12">Meso-DAP dehydrogenase</shortName>
        <ecNumber evidence="4 12">1.4.1.16</ecNumber>
    </recommendedName>
</protein>
<proteinExistence type="inferred from homology"/>
<accession>A0A916QAC4</accession>
<gene>
    <name evidence="15" type="ORF">PRECH8_03460</name>
</gene>
<feature type="binding site" evidence="13">
    <location>
        <begin position="68"/>
        <end position="71"/>
    </location>
    <ligand>
        <name>NADP(+)</name>
        <dbReference type="ChEBI" id="CHEBI:58349"/>
    </ligand>
</feature>
<evidence type="ECO:0000259" key="14">
    <source>
        <dbReference type="Pfam" id="PF16654"/>
    </source>
</evidence>
<evidence type="ECO:0000256" key="13">
    <source>
        <dbReference type="PIRSR" id="PIRSR025648-1"/>
    </source>
</evidence>
<feature type="binding site" evidence="13">
    <location>
        <begin position="36"/>
        <end position="38"/>
    </location>
    <ligand>
        <name>NADP(+)</name>
        <dbReference type="ChEBI" id="CHEBI:58349"/>
    </ligand>
</feature>
<dbReference type="GO" id="GO:0019877">
    <property type="term" value="P:diaminopimelate biosynthetic process"/>
    <property type="evidence" value="ECO:0007669"/>
    <property type="project" value="UniProtKB-UniRule"/>
</dbReference>
<keyword evidence="16" id="KW-1185">Reference proteome</keyword>
<dbReference type="SUPFAM" id="SSF51735">
    <property type="entry name" value="NAD(P)-binding Rossmann-fold domains"/>
    <property type="match status" value="1"/>
</dbReference>
<comment type="function">
    <text evidence="12">Catalyzes the reversible NADPH-dependent reductive amination of L-2-amino-6-oxopimelate, the acyclic form of L-tetrahydrodipicolinate, to generate the meso compound, D,L-2,6-diaminopimelate.</text>
</comment>
<comment type="catalytic activity">
    <reaction evidence="11 12">
        <text>meso-2,6-diaminopimelate + NADP(+) + H2O = (S)-2-amino-6-oxoheptanedioate + NH4(+) + NADPH + H(+)</text>
        <dbReference type="Rhea" id="RHEA:13561"/>
        <dbReference type="ChEBI" id="CHEBI:15377"/>
        <dbReference type="ChEBI" id="CHEBI:15378"/>
        <dbReference type="ChEBI" id="CHEBI:28938"/>
        <dbReference type="ChEBI" id="CHEBI:57783"/>
        <dbReference type="ChEBI" id="CHEBI:57791"/>
        <dbReference type="ChEBI" id="CHEBI:58349"/>
        <dbReference type="ChEBI" id="CHEBI:58556"/>
        <dbReference type="EC" id="1.4.1.16"/>
    </reaction>
</comment>
<evidence type="ECO:0000256" key="9">
    <source>
        <dbReference type="ARBA" id="ARBA00023002"/>
    </source>
</evidence>
<name>A0A916QAC4_9BACL</name>
<reference evidence="15" key="2">
    <citation type="journal article" date="2021" name="Data Brief">
        <title>Draft genome sequence data of the facultative, thermophilic, xylanolytic bacterium Paenibacillus sp. strain DA-C8.</title>
        <authorList>
            <person name="Chhe C."/>
            <person name="Uke A."/>
            <person name="Baramee S."/>
            <person name="Ungkulpasvich U."/>
            <person name="Tachaapaikoon C."/>
            <person name="Pason P."/>
            <person name="Waeonukul R."/>
            <person name="Ratanakhanokchai K."/>
            <person name="Kosugi A."/>
        </authorList>
    </citation>
    <scope>NUCLEOTIDE SEQUENCE</scope>
    <source>
        <strain evidence="15">DA-C8</strain>
    </source>
</reference>
<feature type="domain" description="Meso-diaminopimelate D-dehydrogenase C-terminal" evidence="14">
    <location>
        <begin position="121"/>
        <end position="274"/>
    </location>
</feature>
<comment type="subunit">
    <text evidence="3 12">Homodimer.</text>
</comment>
<dbReference type="Pfam" id="PF16654">
    <property type="entry name" value="DAPDH_C"/>
    <property type="match status" value="1"/>
</dbReference>
<evidence type="ECO:0000256" key="11">
    <source>
        <dbReference type="ARBA" id="ARBA00052023"/>
    </source>
</evidence>
<dbReference type="CDD" id="cd02270">
    <property type="entry name" value="meso-DAPDH_N"/>
    <property type="match status" value="1"/>
</dbReference>
<evidence type="ECO:0000256" key="10">
    <source>
        <dbReference type="ARBA" id="ARBA00023154"/>
    </source>
</evidence>
<feature type="binding site" evidence="13">
    <location>
        <position position="147"/>
    </location>
    <ligand>
        <name>substrate</name>
    </ligand>
</feature>
<dbReference type="NCBIfam" id="TIGR01921">
    <property type="entry name" value="DAP-DH"/>
    <property type="match status" value="1"/>
</dbReference>
<dbReference type="AlphaFoldDB" id="A0A916QAC4"/>
<comment type="pathway">
    <text evidence="1 12">Amino-acid biosynthesis; L-lysine biosynthesis via DAP pathway; DL-2,6-diaminopimelate from (S)-tetrahydrodipicolinate: step 1/1.</text>
</comment>
<dbReference type="EMBL" id="BMAQ01000003">
    <property type="protein sequence ID" value="GFR37050.1"/>
    <property type="molecule type" value="Genomic_DNA"/>
</dbReference>
<feature type="binding site" evidence="13">
    <location>
        <begin position="120"/>
        <end position="124"/>
    </location>
    <ligand>
        <name>NADP(+)</name>
        <dbReference type="ChEBI" id="CHEBI:58349"/>
    </ligand>
</feature>